<proteinExistence type="predicted"/>
<evidence type="ECO:0000313" key="1">
    <source>
        <dbReference type="EMBL" id="SFR43817.1"/>
    </source>
</evidence>
<gene>
    <name evidence="1" type="ORF">SAMN04488002_1768</name>
</gene>
<dbReference type="EMBL" id="FOYO01000001">
    <property type="protein sequence ID" value="SFR43817.1"/>
    <property type="molecule type" value="Genomic_DNA"/>
</dbReference>
<sequence>MDLEAEFQIFLDAISDCFPACEFAGWRDRIILPFSMITDHGPREFETEDELRANFEHYLSACRILRIDMIYRKPLALESGEDGRFLGTYETNLLSNGKRATAPYTSSALLEMTPEGFKMRSILNARGHQDWTGSTG</sequence>
<evidence type="ECO:0000313" key="2">
    <source>
        <dbReference type="Proteomes" id="UP000199658"/>
    </source>
</evidence>
<keyword evidence="2" id="KW-1185">Reference proteome</keyword>
<accession>A0A1I6GP32</accession>
<name>A0A1I6GP32_9RHOB</name>
<dbReference type="RefSeq" id="WP_090215405.1">
    <property type="nucleotide sequence ID" value="NZ_FOYO01000001.1"/>
</dbReference>
<dbReference type="STRING" id="670154.SAMN04488002_1768"/>
<protein>
    <recommendedName>
        <fullName evidence="3">SnoaL-like domain-containing protein</fullName>
    </recommendedName>
</protein>
<dbReference type="AlphaFoldDB" id="A0A1I6GP32"/>
<reference evidence="2" key="1">
    <citation type="submission" date="2016-10" db="EMBL/GenBank/DDBJ databases">
        <authorList>
            <person name="Varghese N."/>
            <person name="Submissions S."/>
        </authorList>
    </citation>
    <scope>NUCLEOTIDE SEQUENCE [LARGE SCALE GENOMIC DNA]</scope>
    <source>
        <strain evidence="2">DSM 26921</strain>
    </source>
</reference>
<evidence type="ECO:0008006" key="3">
    <source>
        <dbReference type="Google" id="ProtNLM"/>
    </source>
</evidence>
<dbReference type="OrthoDB" id="7651124at2"/>
<dbReference type="Proteomes" id="UP000199658">
    <property type="component" value="Unassembled WGS sequence"/>
</dbReference>
<organism evidence="1 2">
    <name type="scientific">Litoreibacter janthinus</name>
    <dbReference type="NCBI Taxonomy" id="670154"/>
    <lineage>
        <taxon>Bacteria</taxon>
        <taxon>Pseudomonadati</taxon>
        <taxon>Pseudomonadota</taxon>
        <taxon>Alphaproteobacteria</taxon>
        <taxon>Rhodobacterales</taxon>
        <taxon>Roseobacteraceae</taxon>
        <taxon>Litoreibacter</taxon>
    </lineage>
</organism>